<name>A0A1S6HNX9_9GAMM</name>
<dbReference type="Pfam" id="PF13417">
    <property type="entry name" value="GST_N_3"/>
    <property type="match status" value="1"/>
</dbReference>
<evidence type="ECO:0000259" key="1">
    <source>
        <dbReference type="PROSITE" id="PS50405"/>
    </source>
</evidence>
<dbReference type="GO" id="GO:0005737">
    <property type="term" value="C:cytoplasm"/>
    <property type="evidence" value="ECO:0007669"/>
    <property type="project" value="TreeGrafter"/>
</dbReference>
<keyword evidence="3" id="KW-1185">Reference proteome</keyword>
<dbReference type="EMBL" id="CP014782">
    <property type="protein sequence ID" value="AQS37227.1"/>
    <property type="molecule type" value="Genomic_DNA"/>
</dbReference>
<organism evidence="2 3">
    <name type="scientific">Shewanella psychrophila</name>
    <dbReference type="NCBI Taxonomy" id="225848"/>
    <lineage>
        <taxon>Bacteria</taxon>
        <taxon>Pseudomonadati</taxon>
        <taxon>Pseudomonadota</taxon>
        <taxon>Gammaproteobacteria</taxon>
        <taxon>Alteromonadales</taxon>
        <taxon>Shewanellaceae</taxon>
        <taxon>Shewanella</taxon>
    </lineage>
</organism>
<dbReference type="CDD" id="cd03196">
    <property type="entry name" value="GST_C_5"/>
    <property type="match status" value="1"/>
</dbReference>
<dbReference type="AlphaFoldDB" id="A0A1S6HNX9"/>
<dbReference type="Gene3D" id="1.20.1050.10">
    <property type="match status" value="1"/>
</dbReference>
<dbReference type="STRING" id="225848.Sps_02067"/>
<dbReference type="GO" id="GO:0016740">
    <property type="term" value="F:transferase activity"/>
    <property type="evidence" value="ECO:0007669"/>
    <property type="project" value="UniProtKB-KW"/>
</dbReference>
<dbReference type="PANTHER" id="PTHR43968:SF6">
    <property type="entry name" value="GLUTATHIONE S-TRANSFERASE OMEGA"/>
    <property type="match status" value="1"/>
</dbReference>
<dbReference type="PROSITE" id="PS50405">
    <property type="entry name" value="GST_CTER"/>
    <property type="match status" value="1"/>
</dbReference>
<dbReference type="InterPro" id="IPR040079">
    <property type="entry name" value="Glutathione_S-Trfase"/>
</dbReference>
<dbReference type="InterPro" id="IPR036282">
    <property type="entry name" value="Glutathione-S-Trfase_C_sf"/>
</dbReference>
<dbReference type="KEGG" id="spsw:Sps_02067"/>
<dbReference type="Gene3D" id="3.40.30.10">
    <property type="entry name" value="Glutaredoxin"/>
    <property type="match status" value="1"/>
</dbReference>
<feature type="domain" description="GST C-terminal" evidence="1">
    <location>
        <begin position="128"/>
        <end position="255"/>
    </location>
</feature>
<dbReference type="PANTHER" id="PTHR43968">
    <property type="match status" value="1"/>
</dbReference>
<dbReference type="SFLD" id="SFLDS00019">
    <property type="entry name" value="Glutathione_Transferase_(cytos"/>
    <property type="match status" value="1"/>
</dbReference>
<proteinExistence type="predicted"/>
<protein>
    <submittedName>
        <fullName evidence="2">Glutathione S-transferase</fullName>
    </submittedName>
</protein>
<dbReference type="SUPFAM" id="SSF52833">
    <property type="entry name" value="Thioredoxin-like"/>
    <property type="match status" value="1"/>
</dbReference>
<evidence type="ECO:0000313" key="3">
    <source>
        <dbReference type="Proteomes" id="UP000189545"/>
    </source>
</evidence>
<dbReference type="Pfam" id="PF13410">
    <property type="entry name" value="GST_C_2"/>
    <property type="match status" value="1"/>
</dbReference>
<gene>
    <name evidence="2" type="ORF">Sps_02067</name>
</gene>
<accession>A0A1S6HNX9</accession>
<reference evidence="2 3" key="1">
    <citation type="submission" date="2016-03" db="EMBL/GenBank/DDBJ databases">
        <title>Complete genome sequence of Shewanella psychrophila WP2, a deep sea bacterium isolated from west Pacific sediment.</title>
        <authorList>
            <person name="Xu G."/>
            <person name="Jian H."/>
        </authorList>
    </citation>
    <scope>NUCLEOTIDE SEQUENCE [LARGE SCALE GENOMIC DNA]</scope>
    <source>
        <strain evidence="2 3">WP2</strain>
    </source>
</reference>
<dbReference type="InterPro" id="IPR036249">
    <property type="entry name" value="Thioredoxin-like_sf"/>
</dbReference>
<dbReference type="InterPro" id="IPR050983">
    <property type="entry name" value="GST_Omega/HSP26"/>
</dbReference>
<dbReference type="InterPro" id="IPR010987">
    <property type="entry name" value="Glutathione-S-Trfase_C-like"/>
</dbReference>
<sequence length="256" mass="29464">MNQLPLPTLYSLQHCPYAMRARLGLLLAKQKVMLKAVVTKNKPEEMLAISPKGTVPVLILEHVIEDLSECEDESHGVARVVTRVEAGVETGIESADYSQQVKIIDESVDIMLWALNINDPDDLLLSQTPDALPKMLKLISYNDKVFKPLLEEYKDAKRYHKDTESELRQQCEGFIQTLELRLSQHTYLMGDSLSLLDFALLPFVRQFARVDRHWYLQSPYPLLRQWLKAHLDSPLFSRMMKKFPLYLESGEAYPFG</sequence>
<dbReference type="InterPro" id="IPR004045">
    <property type="entry name" value="Glutathione_S-Trfase_N"/>
</dbReference>
<dbReference type="OrthoDB" id="9813092at2"/>
<dbReference type="Proteomes" id="UP000189545">
    <property type="component" value="Chromosome"/>
</dbReference>
<dbReference type="SUPFAM" id="SSF47616">
    <property type="entry name" value="GST C-terminal domain-like"/>
    <property type="match status" value="1"/>
</dbReference>
<evidence type="ECO:0000313" key="2">
    <source>
        <dbReference type="EMBL" id="AQS37227.1"/>
    </source>
</evidence>
<dbReference type="RefSeq" id="WP_077752418.1">
    <property type="nucleotide sequence ID" value="NZ_CP014782.1"/>
</dbReference>
<keyword evidence="2" id="KW-0808">Transferase</keyword>